<name>A0AA51RDP9_9BACT</name>
<feature type="transmembrane region" description="Helical" evidence="1">
    <location>
        <begin position="177"/>
        <end position="195"/>
    </location>
</feature>
<evidence type="ECO:0000313" key="3">
    <source>
        <dbReference type="Proteomes" id="UP001244443"/>
    </source>
</evidence>
<sequence>MSLINKIKWILGILMVFILIISTNLIDRKNFQRVRDSVVSIYEDRLLAKEIIFNISNILHEKEIALVEYDTAYFSIINSQKNKELNSELEKFKKTKLTKKEERVFNDLQTDLSSIIELEKNIDTKDFKDNKNLNDKIKIANQHLKQLSEIQITEGNRQLSISQKAVRNVELYTQIEIYILIFLAVIIQIIIMYQPKND</sequence>
<keyword evidence="3" id="KW-1185">Reference proteome</keyword>
<evidence type="ECO:0000313" key="2">
    <source>
        <dbReference type="EMBL" id="WMN07550.1"/>
    </source>
</evidence>
<dbReference type="RefSeq" id="WP_308357718.1">
    <property type="nucleotide sequence ID" value="NZ_CP129970.2"/>
</dbReference>
<evidence type="ECO:0000256" key="1">
    <source>
        <dbReference type="SAM" id="Phobius"/>
    </source>
</evidence>
<keyword evidence="1" id="KW-0812">Transmembrane</keyword>
<accession>A0AA51RDP9</accession>
<dbReference type="AlphaFoldDB" id="A0AA51RDP9"/>
<dbReference type="Proteomes" id="UP001244443">
    <property type="component" value="Chromosome"/>
</dbReference>
<feature type="transmembrane region" description="Helical" evidence="1">
    <location>
        <begin position="6"/>
        <end position="26"/>
    </location>
</feature>
<organism evidence="2 3">
    <name type="scientific">Marivirga arenosa</name>
    <dbReference type="NCBI Taxonomy" id="3059076"/>
    <lineage>
        <taxon>Bacteria</taxon>
        <taxon>Pseudomonadati</taxon>
        <taxon>Bacteroidota</taxon>
        <taxon>Cytophagia</taxon>
        <taxon>Cytophagales</taxon>
        <taxon>Marivirgaceae</taxon>
        <taxon>Marivirga</taxon>
    </lineage>
</organism>
<gene>
    <name evidence="2" type="ORF">QYS48_29100</name>
</gene>
<keyword evidence="1" id="KW-1133">Transmembrane helix</keyword>
<protein>
    <submittedName>
        <fullName evidence="2">Chemotaxis protein</fullName>
    </submittedName>
</protein>
<keyword evidence="1" id="KW-0472">Membrane</keyword>
<reference evidence="2" key="1">
    <citation type="submission" date="2023-08" db="EMBL/GenBank/DDBJ databases">
        <title>Comparative genomics and taxonomic characterization of three novel marine species of genus Marivirga.</title>
        <authorList>
            <person name="Muhammad N."/>
            <person name="Kim S.-G."/>
        </authorList>
    </citation>
    <scope>NUCLEOTIDE SEQUENCE [LARGE SCALE GENOMIC DNA]</scope>
    <source>
        <strain evidence="2">ABR2-2</strain>
    </source>
</reference>
<proteinExistence type="predicted"/>
<dbReference type="EMBL" id="CP129970">
    <property type="protein sequence ID" value="WMN07550.1"/>
    <property type="molecule type" value="Genomic_DNA"/>
</dbReference>